<evidence type="ECO:0000313" key="2">
    <source>
        <dbReference type="Proteomes" id="UP001501598"/>
    </source>
</evidence>
<protein>
    <submittedName>
        <fullName evidence="1">Uncharacterized protein</fullName>
    </submittedName>
</protein>
<dbReference type="Proteomes" id="UP001501598">
    <property type="component" value="Unassembled WGS sequence"/>
</dbReference>
<sequence length="48" mass="5527">MYELVTEVRQDVRAPATHTDQRFDAVDQRFDGIEATLRVILERLPPTG</sequence>
<accession>A0ABP8RZ92</accession>
<gene>
    <name evidence="1" type="ORF">GCM10023175_48520</name>
</gene>
<comment type="caution">
    <text evidence="1">The sequence shown here is derived from an EMBL/GenBank/DDBJ whole genome shotgun (WGS) entry which is preliminary data.</text>
</comment>
<name>A0ABP8RZ92_9PSEU</name>
<dbReference type="EMBL" id="BAABGT010000075">
    <property type="protein sequence ID" value="GAA4553186.1"/>
    <property type="molecule type" value="Genomic_DNA"/>
</dbReference>
<dbReference type="RefSeq" id="WP_345422929.1">
    <property type="nucleotide sequence ID" value="NZ_BAABGT010000075.1"/>
</dbReference>
<organism evidence="1 2">
    <name type="scientific">Pseudonocardia xishanensis</name>
    <dbReference type="NCBI Taxonomy" id="630995"/>
    <lineage>
        <taxon>Bacteria</taxon>
        <taxon>Bacillati</taxon>
        <taxon>Actinomycetota</taxon>
        <taxon>Actinomycetes</taxon>
        <taxon>Pseudonocardiales</taxon>
        <taxon>Pseudonocardiaceae</taxon>
        <taxon>Pseudonocardia</taxon>
    </lineage>
</organism>
<proteinExistence type="predicted"/>
<reference evidence="2" key="1">
    <citation type="journal article" date="2019" name="Int. J. Syst. Evol. Microbiol.">
        <title>The Global Catalogue of Microorganisms (GCM) 10K type strain sequencing project: providing services to taxonomists for standard genome sequencing and annotation.</title>
        <authorList>
            <consortium name="The Broad Institute Genomics Platform"/>
            <consortium name="The Broad Institute Genome Sequencing Center for Infectious Disease"/>
            <person name="Wu L."/>
            <person name="Ma J."/>
        </authorList>
    </citation>
    <scope>NUCLEOTIDE SEQUENCE [LARGE SCALE GENOMIC DNA]</scope>
    <source>
        <strain evidence="2">JCM 17906</strain>
    </source>
</reference>
<keyword evidence="2" id="KW-1185">Reference proteome</keyword>
<evidence type="ECO:0000313" key="1">
    <source>
        <dbReference type="EMBL" id="GAA4553186.1"/>
    </source>
</evidence>